<evidence type="ECO:0000313" key="3">
    <source>
        <dbReference type="EMBL" id="MFC0395497.1"/>
    </source>
</evidence>
<evidence type="ECO:0000256" key="2">
    <source>
        <dbReference type="SAM" id="Phobius"/>
    </source>
</evidence>
<feature type="compositionally biased region" description="Acidic residues" evidence="1">
    <location>
        <begin position="164"/>
        <end position="174"/>
    </location>
</feature>
<proteinExistence type="predicted"/>
<reference evidence="3 4" key="1">
    <citation type="submission" date="2024-09" db="EMBL/GenBank/DDBJ databases">
        <authorList>
            <person name="Sun Q."/>
            <person name="Mori K."/>
        </authorList>
    </citation>
    <scope>NUCLEOTIDE SEQUENCE [LARGE SCALE GENOMIC DNA]</scope>
    <source>
        <strain evidence="3 4">CCM 4839</strain>
    </source>
</reference>
<accession>A0ABV6JIV6</accession>
<keyword evidence="4" id="KW-1185">Reference proteome</keyword>
<name>A0ABV6JIV6_9BACL</name>
<evidence type="ECO:0000313" key="4">
    <source>
        <dbReference type="Proteomes" id="UP001589818"/>
    </source>
</evidence>
<feature type="compositionally biased region" description="Basic and acidic residues" evidence="1">
    <location>
        <begin position="182"/>
        <end position="195"/>
    </location>
</feature>
<gene>
    <name evidence="3" type="ORF">ACFFJ8_29530</name>
</gene>
<dbReference type="RefSeq" id="WP_204816592.1">
    <property type="nucleotide sequence ID" value="NZ_JANHOF010000001.1"/>
</dbReference>
<organism evidence="3 4">
    <name type="scientific">Paenibacillus mendelii</name>
    <dbReference type="NCBI Taxonomy" id="206163"/>
    <lineage>
        <taxon>Bacteria</taxon>
        <taxon>Bacillati</taxon>
        <taxon>Bacillota</taxon>
        <taxon>Bacilli</taxon>
        <taxon>Bacillales</taxon>
        <taxon>Paenibacillaceae</taxon>
        <taxon>Paenibacillus</taxon>
    </lineage>
</organism>
<dbReference type="Proteomes" id="UP001589818">
    <property type="component" value="Unassembled WGS sequence"/>
</dbReference>
<sequence>MNCQEGMEYMQRQLDGDLDERESEALISHTRHCQQCAAMFERLQLLSAGLENLPKVTPPYSLVDAILPRLAELPAAEAVRAPVGERTQKQAERVVPVKRWTDRFSMRAFGGVLAAGVVVGLFLVTYQPDGAAKNDASLFDASSANMAMDSGKQSSSSESQSAPDDSEQNADEEVSTSSADRNTSEPEERAIEPRSKSIAGNDSGGSGSTDKGSVESDTYYVGEKQEKDPEAEAEAEPSQGKGNSPNYNFNITKDPSQESESAGNNGNVEEQMDAIHKQGILGETKNPQDESLSPDENYKAVVVQNELHVYHVADNKLLFISDPVSGGVGAIVWAADSKTLTYEARSDNGTVQMVVVDPEAGTSQVQSP</sequence>
<keyword evidence="2" id="KW-0472">Membrane</keyword>
<dbReference type="EMBL" id="JBHLVF010000041">
    <property type="protein sequence ID" value="MFC0395497.1"/>
    <property type="molecule type" value="Genomic_DNA"/>
</dbReference>
<comment type="caution">
    <text evidence="3">The sequence shown here is derived from an EMBL/GenBank/DDBJ whole genome shotgun (WGS) entry which is preliminary data.</text>
</comment>
<keyword evidence="2" id="KW-0812">Transmembrane</keyword>
<feature type="compositionally biased region" description="Low complexity" evidence="1">
    <location>
        <begin position="149"/>
        <end position="163"/>
    </location>
</feature>
<keyword evidence="2" id="KW-1133">Transmembrane helix</keyword>
<dbReference type="Gene3D" id="1.10.10.1320">
    <property type="entry name" value="Anti-sigma factor, zinc-finger domain"/>
    <property type="match status" value="1"/>
</dbReference>
<feature type="region of interest" description="Disordered" evidence="1">
    <location>
        <begin position="147"/>
        <end position="293"/>
    </location>
</feature>
<dbReference type="SUPFAM" id="SSF82171">
    <property type="entry name" value="DPP6 N-terminal domain-like"/>
    <property type="match status" value="1"/>
</dbReference>
<feature type="transmembrane region" description="Helical" evidence="2">
    <location>
        <begin position="108"/>
        <end position="126"/>
    </location>
</feature>
<dbReference type="InterPro" id="IPR041916">
    <property type="entry name" value="Anti_sigma_zinc_sf"/>
</dbReference>
<feature type="compositionally biased region" description="Polar residues" evidence="1">
    <location>
        <begin position="240"/>
        <end position="268"/>
    </location>
</feature>
<protein>
    <submittedName>
        <fullName evidence="3">Anti-sigma factor family protein</fullName>
    </submittedName>
</protein>
<evidence type="ECO:0000256" key="1">
    <source>
        <dbReference type="SAM" id="MobiDB-lite"/>
    </source>
</evidence>